<evidence type="ECO:0000313" key="2">
    <source>
        <dbReference type="EMBL" id="NGO37871.1"/>
    </source>
</evidence>
<keyword evidence="3" id="KW-1185">Reference proteome</keyword>
<dbReference type="Gene3D" id="1.25.40.10">
    <property type="entry name" value="Tetratricopeptide repeat domain"/>
    <property type="match status" value="1"/>
</dbReference>
<dbReference type="EMBL" id="JAAKYA010000004">
    <property type="protein sequence ID" value="NGO37871.1"/>
    <property type="molecule type" value="Genomic_DNA"/>
</dbReference>
<dbReference type="Pfam" id="PF13181">
    <property type="entry name" value="TPR_8"/>
    <property type="match status" value="1"/>
</dbReference>
<evidence type="ECO:0000256" key="1">
    <source>
        <dbReference type="PROSITE-ProRule" id="PRU00339"/>
    </source>
</evidence>
<dbReference type="InterPro" id="IPR011990">
    <property type="entry name" value="TPR-like_helical_dom_sf"/>
</dbReference>
<protein>
    <submittedName>
        <fullName evidence="2">Tetratricopeptide repeat protein</fullName>
    </submittedName>
</protein>
<dbReference type="PANTHER" id="PTHR12558">
    <property type="entry name" value="CELL DIVISION CYCLE 16,23,27"/>
    <property type="match status" value="1"/>
</dbReference>
<organism evidence="2 3">
    <name type="scientific">Limisphaera ngatamarikiensis</name>
    <dbReference type="NCBI Taxonomy" id="1324935"/>
    <lineage>
        <taxon>Bacteria</taxon>
        <taxon>Pseudomonadati</taxon>
        <taxon>Verrucomicrobiota</taxon>
        <taxon>Verrucomicrobiia</taxon>
        <taxon>Limisphaerales</taxon>
        <taxon>Limisphaeraceae</taxon>
        <taxon>Limisphaera</taxon>
    </lineage>
</organism>
<comment type="caution">
    <text evidence="2">The sequence shown here is derived from an EMBL/GenBank/DDBJ whole genome shotgun (WGS) entry which is preliminary data.</text>
</comment>
<proteinExistence type="predicted"/>
<gene>
    <name evidence="2" type="ORF">G4L39_00425</name>
</gene>
<feature type="repeat" description="TPR" evidence="1">
    <location>
        <begin position="104"/>
        <end position="137"/>
    </location>
</feature>
<reference evidence="2 3" key="1">
    <citation type="submission" date="2020-02" db="EMBL/GenBank/DDBJ databases">
        <title>Draft genome sequence of Limisphaera ngatamarikiensis NGM72.4T, a thermophilic Verrucomicrobia grouped in subdivision 3.</title>
        <authorList>
            <person name="Carere C.R."/>
            <person name="Steen J."/>
            <person name="Hugenholtz P."/>
            <person name="Stott M.B."/>
        </authorList>
    </citation>
    <scope>NUCLEOTIDE SEQUENCE [LARGE SCALE GENOMIC DNA]</scope>
    <source>
        <strain evidence="2 3">NGM72.4</strain>
    </source>
</reference>
<sequence>MKTSVLETPALRSAGRAGMRPGEDRGLSPERVQALKWWCVARADEWFAEGELGAARDFLRHAAALDPRDDCVWLALGSVHYLLGELAEAGLAFLRAVRLRPGHARAWLQLALVHERMGQPGLAVMLVRQARELDPNDEAIRVAWERLERSCGCEPVERPRAHTS</sequence>
<dbReference type="SUPFAM" id="SSF48452">
    <property type="entry name" value="TPR-like"/>
    <property type="match status" value="1"/>
</dbReference>
<keyword evidence="1" id="KW-0802">TPR repeat</keyword>
<dbReference type="AlphaFoldDB" id="A0A6M1RRF6"/>
<accession>A0A6M1RRF6</accession>
<dbReference type="PANTHER" id="PTHR12558:SF13">
    <property type="entry name" value="CELL DIVISION CYCLE PROTEIN 27 HOMOLOG"/>
    <property type="match status" value="1"/>
</dbReference>
<dbReference type="InterPro" id="IPR019734">
    <property type="entry name" value="TPR_rpt"/>
</dbReference>
<dbReference type="RefSeq" id="WP_165105079.1">
    <property type="nucleotide sequence ID" value="NZ_JAAKYA010000004.1"/>
</dbReference>
<feature type="repeat" description="TPR" evidence="1">
    <location>
        <begin position="70"/>
        <end position="103"/>
    </location>
</feature>
<dbReference type="Proteomes" id="UP000477311">
    <property type="component" value="Unassembled WGS sequence"/>
</dbReference>
<name>A0A6M1RRF6_9BACT</name>
<dbReference type="SMART" id="SM00028">
    <property type="entry name" value="TPR"/>
    <property type="match status" value="3"/>
</dbReference>
<dbReference type="Pfam" id="PF13428">
    <property type="entry name" value="TPR_14"/>
    <property type="match status" value="1"/>
</dbReference>
<dbReference type="PROSITE" id="PS50005">
    <property type="entry name" value="TPR"/>
    <property type="match status" value="2"/>
</dbReference>
<evidence type="ECO:0000313" key="3">
    <source>
        <dbReference type="Proteomes" id="UP000477311"/>
    </source>
</evidence>